<accession>A0A0A0EY81</accession>
<dbReference type="UniPathway" id="UPA00223"/>
<comment type="function">
    <text evidence="2">Membrane-anchoring subunit of succinate dehydrogenase (SDH).</text>
</comment>
<name>A0A0A0EY81_9GAMM</name>
<evidence type="ECO:0000256" key="7">
    <source>
        <dbReference type="ARBA" id="ARBA00022475"/>
    </source>
</evidence>
<dbReference type="InterPro" id="IPR014312">
    <property type="entry name" value="Succ_DH_anchor"/>
</dbReference>
<keyword evidence="12" id="KW-0479">Metal-binding</keyword>
<comment type="cofactor">
    <cofactor evidence="1">
        <name>heme</name>
        <dbReference type="ChEBI" id="CHEBI:30413"/>
    </cofactor>
</comment>
<feature type="transmembrane region" description="Helical" evidence="18">
    <location>
        <begin position="108"/>
        <end position="129"/>
    </location>
</feature>
<dbReference type="EMBL" id="AVPU01000003">
    <property type="protein sequence ID" value="KGM55886.1"/>
    <property type="molecule type" value="Genomic_DNA"/>
</dbReference>
<dbReference type="Pfam" id="PF01127">
    <property type="entry name" value="Sdh_cyt"/>
    <property type="match status" value="1"/>
</dbReference>
<dbReference type="PANTHER" id="PTHR38689">
    <property type="entry name" value="SUCCINATE DEHYDROGENASE HYDROPHOBIC MEMBRANE ANCHOR SUBUNIT"/>
    <property type="match status" value="1"/>
</dbReference>
<dbReference type="OrthoDB" id="9809280at2"/>
<dbReference type="SUPFAM" id="SSF81343">
    <property type="entry name" value="Fumarate reductase respiratory complex transmembrane subunits"/>
    <property type="match status" value="1"/>
</dbReference>
<dbReference type="GO" id="GO:0020037">
    <property type="term" value="F:heme binding"/>
    <property type="evidence" value="ECO:0007669"/>
    <property type="project" value="InterPro"/>
</dbReference>
<keyword evidence="11 18" id="KW-0812">Transmembrane</keyword>
<dbReference type="Gene3D" id="1.20.1300.10">
    <property type="entry name" value="Fumarate reductase/succinate dehydrogenase, transmembrane subunit"/>
    <property type="match status" value="1"/>
</dbReference>
<evidence type="ECO:0000256" key="13">
    <source>
        <dbReference type="ARBA" id="ARBA00022982"/>
    </source>
</evidence>
<evidence type="ECO:0000256" key="1">
    <source>
        <dbReference type="ARBA" id="ARBA00001971"/>
    </source>
</evidence>
<evidence type="ECO:0000256" key="11">
    <source>
        <dbReference type="ARBA" id="ARBA00022692"/>
    </source>
</evidence>
<dbReference type="NCBIfam" id="TIGR02968">
    <property type="entry name" value="succ_dehyd_anc"/>
    <property type="match status" value="1"/>
</dbReference>
<evidence type="ECO:0000256" key="8">
    <source>
        <dbReference type="ARBA" id="ARBA00022519"/>
    </source>
</evidence>
<dbReference type="GO" id="GO:0017004">
    <property type="term" value="P:cytochrome complex assembly"/>
    <property type="evidence" value="ECO:0007669"/>
    <property type="project" value="TreeGrafter"/>
</dbReference>
<protein>
    <recommendedName>
        <fullName evidence="5">Succinate dehydrogenase hydrophobic membrane anchor subunit</fullName>
    </recommendedName>
</protein>
<organism evidence="19 20">
    <name type="scientific">Lysobacter daejeonensis GH1-9</name>
    <dbReference type="NCBI Taxonomy" id="1385517"/>
    <lineage>
        <taxon>Bacteria</taxon>
        <taxon>Pseudomonadati</taxon>
        <taxon>Pseudomonadota</taxon>
        <taxon>Gammaproteobacteria</taxon>
        <taxon>Lysobacterales</taxon>
        <taxon>Lysobacteraceae</taxon>
        <taxon>Aerolutibacter</taxon>
    </lineage>
</organism>
<keyword evidence="10" id="KW-0349">Heme</keyword>
<keyword evidence="9" id="KW-0816">Tricarboxylic acid cycle</keyword>
<comment type="subcellular location">
    <subcellularLocation>
        <location evidence="3">Cell inner membrane</location>
        <topology evidence="3">Multi-pass membrane protein</topology>
    </subcellularLocation>
</comment>
<dbReference type="AlphaFoldDB" id="A0A0A0EY81"/>
<evidence type="ECO:0000256" key="9">
    <source>
        <dbReference type="ARBA" id="ARBA00022532"/>
    </source>
</evidence>
<dbReference type="STRING" id="1385517.N800_12385"/>
<evidence type="ECO:0000256" key="2">
    <source>
        <dbReference type="ARBA" id="ARBA00004050"/>
    </source>
</evidence>
<evidence type="ECO:0000256" key="14">
    <source>
        <dbReference type="ARBA" id="ARBA00022989"/>
    </source>
</evidence>
<comment type="caution">
    <text evidence="19">The sequence shown here is derived from an EMBL/GenBank/DDBJ whole genome shotgun (WGS) entry which is preliminary data.</text>
</comment>
<keyword evidence="6" id="KW-0813">Transport</keyword>
<evidence type="ECO:0000313" key="20">
    <source>
        <dbReference type="Proteomes" id="UP000029998"/>
    </source>
</evidence>
<dbReference type="GO" id="GO:0006099">
    <property type="term" value="P:tricarboxylic acid cycle"/>
    <property type="evidence" value="ECO:0007669"/>
    <property type="project" value="UniProtKB-UniPathway"/>
</dbReference>
<evidence type="ECO:0000256" key="12">
    <source>
        <dbReference type="ARBA" id="ARBA00022723"/>
    </source>
</evidence>
<dbReference type="eggNOG" id="COG2142">
    <property type="taxonomic scope" value="Bacteria"/>
</dbReference>
<evidence type="ECO:0000256" key="15">
    <source>
        <dbReference type="ARBA" id="ARBA00023004"/>
    </source>
</evidence>
<keyword evidence="16 18" id="KW-0472">Membrane</keyword>
<sequence>MSANNSRLRNPLKTARGLGSAKDGTHHFIVQRITAVALVFLGLYVLGLVVFNAGADYATVRATVANPFNATVLVAFLVAMFWHAQLGLQVIVEDYVHTPGLAVASQLLIRFICALAAIASVLAVIRIALGGL</sequence>
<evidence type="ECO:0000256" key="6">
    <source>
        <dbReference type="ARBA" id="ARBA00022448"/>
    </source>
</evidence>
<keyword evidence="13" id="KW-0249">Electron transport</keyword>
<dbReference type="GO" id="GO:0005886">
    <property type="term" value="C:plasma membrane"/>
    <property type="evidence" value="ECO:0007669"/>
    <property type="project" value="UniProtKB-SubCell"/>
</dbReference>
<evidence type="ECO:0000256" key="5">
    <source>
        <dbReference type="ARBA" id="ARBA00019425"/>
    </source>
</evidence>
<keyword evidence="7" id="KW-1003">Cell membrane</keyword>
<gene>
    <name evidence="19" type="ORF">N800_12385</name>
</gene>
<feature type="transmembrane region" description="Helical" evidence="18">
    <location>
        <begin position="67"/>
        <end position="88"/>
    </location>
</feature>
<dbReference type="InterPro" id="IPR034804">
    <property type="entry name" value="SQR/QFR_C/D"/>
</dbReference>
<evidence type="ECO:0000256" key="4">
    <source>
        <dbReference type="ARBA" id="ARBA00005163"/>
    </source>
</evidence>
<dbReference type="GO" id="GO:0009055">
    <property type="term" value="F:electron transfer activity"/>
    <property type="evidence" value="ECO:0007669"/>
    <property type="project" value="TreeGrafter"/>
</dbReference>
<evidence type="ECO:0000256" key="10">
    <source>
        <dbReference type="ARBA" id="ARBA00022617"/>
    </source>
</evidence>
<dbReference type="GO" id="GO:0046872">
    <property type="term" value="F:metal ion binding"/>
    <property type="evidence" value="ECO:0007669"/>
    <property type="project" value="UniProtKB-KW"/>
</dbReference>
<reference evidence="19 20" key="1">
    <citation type="submission" date="2013-08" db="EMBL/GenBank/DDBJ databases">
        <title>Genome sequencing of Lysobacter.</title>
        <authorList>
            <person name="Zhang S."/>
            <person name="Wang G."/>
        </authorList>
    </citation>
    <scope>NUCLEOTIDE SEQUENCE [LARGE SCALE GENOMIC DNA]</scope>
    <source>
        <strain evidence="19 20">GH1-9</strain>
    </source>
</reference>
<evidence type="ECO:0000256" key="18">
    <source>
        <dbReference type="SAM" id="Phobius"/>
    </source>
</evidence>
<proteinExistence type="predicted"/>
<dbReference type="Proteomes" id="UP000029998">
    <property type="component" value="Unassembled WGS sequence"/>
</dbReference>
<evidence type="ECO:0000313" key="19">
    <source>
        <dbReference type="EMBL" id="KGM55886.1"/>
    </source>
</evidence>
<dbReference type="PANTHER" id="PTHR38689:SF1">
    <property type="entry name" value="SUCCINATE DEHYDROGENASE HYDROPHOBIC MEMBRANE ANCHOR SUBUNIT"/>
    <property type="match status" value="1"/>
</dbReference>
<evidence type="ECO:0000256" key="16">
    <source>
        <dbReference type="ARBA" id="ARBA00023136"/>
    </source>
</evidence>
<keyword evidence="20" id="KW-1185">Reference proteome</keyword>
<dbReference type="RefSeq" id="WP_036134645.1">
    <property type="nucleotide sequence ID" value="NZ_AVPU01000003.1"/>
</dbReference>
<evidence type="ECO:0000256" key="3">
    <source>
        <dbReference type="ARBA" id="ARBA00004429"/>
    </source>
</evidence>
<feature type="transmembrane region" description="Helical" evidence="18">
    <location>
        <begin position="33"/>
        <end position="55"/>
    </location>
</feature>
<dbReference type="InterPro" id="IPR000701">
    <property type="entry name" value="SuccDH_FuR_B_TM-su"/>
</dbReference>
<comment type="pathway">
    <text evidence="4">Carbohydrate metabolism; tricarboxylic acid cycle.</text>
</comment>
<evidence type="ECO:0000256" key="17">
    <source>
        <dbReference type="SAM" id="MobiDB-lite"/>
    </source>
</evidence>
<keyword evidence="14 18" id="KW-1133">Transmembrane helix</keyword>
<feature type="region of interest" description="Disordered" evidence="17">
    <location>
        <begin position="1"/>
        <end position="20"/>
    </location>
</feature>
<keyword evidence="8" id="KW-0997">Cell inner membrane</keyword>
<keyword evidence="15" id="KW-0408">Iron</keyword>
<dbReference type="CDD" id="cd03495">
    <property type="entry name" value="SQR_TypeC_SdhD_like"/>
    <property type="match status" value="1"/>
</dbReference>